<dbReference type="GO" id="GO:0005615">
    <property type="term" value="C:extracellular space"/>
    <property type="evidence" value="ECO:0007669"/>
    <property type="project" value="TreeGrafter"/>
</dbReference>
<dbReference type="Pfam" id="PF00051">
    <property type="entry name" value="Kringle"/>
    <property type="match status" value="1"/>
</dbReference>
<reference evidence="13 14" key="1">
    <citation type="submission" date="2018-05" db="EMBL/GenBank/DDBJ databases">
        <authorList>
            <person name="Datahose"/>
        </authorList>
    </citation>
    <scope>NUCLEOTIDE SEQUENCE</scope>
</reference>
<evidence type="ECO:0000256" key="5">
    <source>
        <dbReference type="ARBA" id="ARBA00022801"/>
    </source>
</evidence>
<keyword evidence="3 10" id="KW-0420">Kringle</keyword>
<evidence type="ECO:0000256" key="7">
    <source>
        <dbReference type="ARBA" id="ARBA00023157"/>
    </source>
</evidence>
<dbReference type="SMART" id="SM00130">
    <property type="entry name" value="KR"/>
    <property type="match status" value="1"/>
</dbReference>
<dbReference type="PROSITE" id="PS50070">
    <property type="entry name" value="KRINGLE_2"/>
    <property type="match status" value="1"/>
</dbReference>
<dbReference type="CDD" id="cd00190">
    <property type="entry name" value="Tryp_SPc"/>
    <property type="match status" value="1"/>
</dbReference>
<keyword evidence="6" id="KW-0720">Serine protease</keyword>
<dbReference type="EC" id="3.4.21.4" evidence="9"/>
<organism evidence="13 14">
    <name type="scientific">Astatotilapia calliptera</name>
    <name type="common">Eastern happy</name>
    <name type="synonym">Chromis callipterus</name>
    <dbReference type="NCBI Taxonomy" id="8154"/>
    <lineage>
        <taxon>Eukaryota</taxon>
        <taxon>Metazoa</taxon>
        <taxon>Chordata</taxon>
        <taxon>Craniata</taxon>
        <taxon>Vertebrata</taxon>
        <taxon>Euteleostomi</taxon>
        <taxon>Actinopterygii</taxon>
        <taxon>Neopterygii</taxon>
        <taxon>Teleostei</taxon>
        <taxon>Neoteleostei</taxon>
        <taxon>Acanthomorphata</taxon>
        <taxon>Ovalentaria</taxon>
        <taxon>Cichlomorphae</taxon>
        <taxon>Cichliformes</taxon>
        <taxon>Cichlidae</taxon>
        <taxon>African cichlids</taxon>
        <taxon>Pseudocrenilabrinae</taxon>
        <taxon>Haplochromini</taxon>
        <taxon>Astatotilapia</taxon>
    </lineage>
</organism>
<keyword evidence="4" id="KW-0645">Protease</keyword>
<evidence type="ECO:0000313" key="14">
    <source>
        <dbReference type="Proteomes" id="UP000265100"/>
    </source>
</evidence>
<dbReference type="InterPro" id="IPR038178">
    <property type="entry name" value="Kringle_sf"/>
</dbReference>
<dbReference type="InterPro" id="IPR043504">
    <property type="entry name" value="Peptidase_S1_PA_chymotrypsin"/>
</dbReference>
<dbReference type="SUPFAM" id="SSF50494">
    <property type="entry name" value="Trypsin-like serine proteases"/>
    <property type="match status" value="1"/>
</dbReference>
<reference evidence="14" key="2">
    <citation type="submission" date="2023-03" db="EMBL/GenBank/DDBJ databases">
        <authorList>
            <consortium name="Wellcome Sanger Institute Data Sharing"/>
        </authorList>
    </citation>
    <scope>NUCLEOTIDE SEQUENCE [LARGE SCALE GENOMIC DNA]</scope>
</reference>
<dbReference type="Gene3D" id="2.40.10.10">
    <property type="entry name" value="Trypsin-like serine proteases"/>
    <property type="match status" value="1"/>
</dbReference>
<protein>
    <recommendedName>
        <fullName evidence="9">trypsin</fullName>
        <ecNumber evidence="9">3.4.21.4</ecNumber>
    </recommendedName>
</protein>
<evidence type="ECO:0000259" key="12">
    <source>
        <dbReference type="PROSITE" id="PS50240"/>
    </source>
</evidence>
<evidence type="ECO:0000259" key="11">
    <source>
        <dbReference type="PROSITE" id="PS50070"/>
    </source>
</evidence>
<dbReference type="FunFam" id="2.40.10.10:FF:000068">
    <property type="entry name" value="transmembrane protease serine 2"/>
    <property type="match status" value="1"/>
</dbReference>
<dbReference type="Proteomes" id="UP000265100">
    <property type="component" value="Chromosome 15"/>
</dbReference>
<evidence type="ECO:0000313" key="13">
    <source>
        <dbReference type="Ensembl" id="ENSACLP00000001789.1"/>
    </source>
</evidence>
<keyword evidence="2" id="KW-0964">Secreted</keyword>
<dbReference type="GO" id="GO:0006508">
    <property type="term" value="P:proteolysis"/>
    <property type="evidence" value="ECO:0007669"/>
    <property type="project" value="UniProtKB-KW"/>
</dbReference>
<feature type="disulfide bond" evidence="10">
    <location>
        <begin position="14"/>
        <end position="37"/>
    </location>
</feature>
<reference evidence="13" key="4">
    <citation type="submission" date="2025-09" db="UniProtKB">
        <authorList>
            <consortium name="Ensembl"/>
        </authorList>
    </citation>
    <scope>IDENTIFICATION</scope>
</reference>
<dbReference type="STRING" id="8154.ENSACLP00000001789"/>
<dbReference type="PANTHER" id="PTHR24264">
    <property type="entry name" value="TRYPSIN-RELATED"/>
    <property type="match status" value="1"/>
</dbReference>
<keyword evidence="5" id="KW-0378">Hydrolase</keyword>
<evidence type="ECO:0000256" key="2">
    <source>
        <dbReference type="ARBA" id="ARBA00022525"/>
    </source>
</evidence>
<dbReference type="Gene3D" id="2.40.20.10">
    <property type="entry name" value="Plasminogen Kringle 4"/>
    <property type="match status" value="1"/>
</dbReference>
<comment type="caution">
    <text evidence="10">Lacks conserved residue(s) required for the propagation of feature annotation.</text>
</comment>
<comment type="catalytic activity">
    <reaction evidence="8">
        <text>Preferential cleavage: Arg-|-Xaa, Lys-|-Xaa.</text>
        <dbReference type="EC" id="3.4.21.4"/>
    </reaction>
</comment>
<dbReference type="InterPro" id="IPR009003">
    <property type="entry name" value="Peptidase_S1_PA"/>
</dbReference>
<dbReference type="Ensembl" id="ENSACLT00000001828.1">
    <property type="protein sequence ID" value="ENSACLP00000001789.1"/>
    <property type="gene ID" value="ENSACLG00000001249.1"/>
</dbReference>
<proteinExistence type="predicted"/>
<dbReference type="PROSITE" id="PS50240">
    <property type="entry name" value="TRYPSIN_DOM"/>
    <property type="match status" value="1"/>
</dbReference>
<reference evidence="13" key="3">
    <citation type="submission" date="2025-08" db="UniProtKB">
        <authorList>
            <consortium name="Ensembl"/>
        </authorList>
    </citation>
    <scope>IDENTIFICATION</scope>
</reference>
<keyword evidence="7 10" id="KW-1015">Disulfide bond</keyword>
<dbReference type="SUPFAM" id="SSF57440">
    <property type="entry name" value="Kringle-like"/>
    <property type="match status" value="1"/>
</dbReference>
<evidence type="ECO:0000256" key="1">
    <source>
        <dbReference type="ARBA" id="ARBA00004613"/>
    </source>
</evidence>
<accession>A0A3P8NAQ6</accession>
<dbReference type="PRINTS" id="PR00018">
    <property type="entry name" value="KRINGLE"/>
</dbReference>
<feature type="domain" description="Kringle" evidence="11">
    <location>
        <begin position="9"/>
        <end position="42"/>
    </location>
</feature>
<dbReference type="Bgee" id="ENSACLG00000001249">
    <property type="expression patterns" value="Expressed in testis"/>
</dbReference>
<dbReference type="PANTHER" id="PTHR24264:SF65">
    <property type="entry name" value="SRCR DOMAIN-CONTAINING PROTEIN"/>
    <property type="match status" value="1"/>
</dbReference>
<evidence type="ECO:0000256" key="9">
    <source>
        <dbReference type="ARBA" id="ARBA00038868"/>
    </source>
</evidence>
<sequence length="234" mass="25786">MVIYSFNYLEENSCRNSDREPRPWCYTTSPSKRWEYCSKPRCIELNCGTPAIKPKRCLRSMVVSGCVSKPHSWPWQTALQTNERIDCGGTLIHPQWVLTSALCLSSSQPSALRVVLGMHSLRATVPSRQVRMLEKIMTGPDGSNIALLKLATPAVINNQVQLACLPKKDYIVPGGTMCYVTGWGRTQGIGGGRVLEETGFPVIDNKICNRDTDIVADHEICPGNTEGGKASCQV</sequence>
<dbReference type="InterPro" id="IPR013806">
    <property type="entry name" value="Kringle-like"/>
</dbReference>
<dbReference type="AlphaFoldDB" id="A0A3P8NAQ6"/>
<dbReference type="InterPro" id="IPR001254">
    <property type="entry name" value="Trypsin_dom"/>
</dbReference>
<dbReference type="GeneTree" id="ENSGT00940000155208"/>
<comment type="subcellular location">
    <subcellularLocation>
        <location evidence="1">Secreted</location>
    </subcellularLocation>
</comment>
<evidence type="ECO:0000256" key="10">
    <source>
        <dbReference type="PROSITE-ProRule" id="PRU00121"/>
    </source>
</evidence>
<dbReference type="PRINTS" id="PR00722">
    <property type="entry name" value="CHYMOTRYPSIN"/>
</dbReference>
<evidence type="ECO:0000256" key="6">
    <source>
        <dbReference type="ARBA" id="ARBA00022825"/>
    </source>
</evidence>
<evidence type="ECO:0000256" key="3">
    <source>
        <dbReference type="ARBA" id="ARBA00022572"/>
    </source>
</evidence>
<feature type="domain" description="Peptidase S1" evidence="12">
    <location>
        <begin position="62"/>
        <end position="234"/>
    </location>
</feature>
<evidence type="ECO:0000256" key="8">
    <source>
        <dbReference type="ARBA" id="ARBA00036320"/>
    </source>
</evidence>
<dbReference type="InterPro" id="IPR001314">
    <property type="entry name" value="Peptidase_S1A"/>
</dbReference>
<dbReference type="OMA" id="VADHEIC"/>
<dbReference type="SMART" id="SM00020">
    <property type="entry name" value="Tryp_SPc"/>
    <property type="match status" value="1"/>
</dbReference>
<dbReference type="InterPro" id="IPR000001">
    <property type="entry name" value="Kringle"/>
</dbReference>
<dbReference type="Pfam" id="PF00089">
    <property type="entry name" value="Trypsin"/>
    <property type="match status" value="1"/>
</dbReference>
<keyword evidence="14" id="KW-1185">Reference proteome</keyword>
<evidence type="ECO:0000256" key="4">
    <source>
        <dbReference type="ARBA" id="ARBA00022670"/>
    </source>
</evidence>
<dbReference type="GO" id="GO:0004252">
    <property type="term" value="F:serine-type endopeptidase activity"/>
    <property type="evidence" value="ECO:0007669"/>
    <property type="project" value="UniProtKB-EC"/>
</dbReference>
<dbReference type="InterPro" id="IPR050127">
    <property type="entry name" value="Serine_Proteases_S1"/>
</dbReference>
<name>A0A3P8NAQ6_ASTCA</name>